<dbReference type="EMBL" id="UOEA01000065">
    <property type="protein sequence ID" value="VAV84358.1"/>
    <property type="molecule type" value="Genomic_DNA"/>
</dbReference>
<proteinExistence type="predicted"/>
<keyword evidence="1" id="KW-0689">Ribosomal protein</keyword>
<dbReference type="PANTHER" id="PTHR34374:SF1">
    <property type="entry name" value="LARGE RIBOSOMAL RNA SUBUNIT ACCUMULATION PROTEIN YCED HOMOLOG 1, CHLOROPLASTIC"/>
    <property type="match status" value="1"/>
</dbReference>
<dbReference type="InterPro" id="IPR003772">
    <property type="entry name" value="YceD"/>
</dbReference>
<reference evidence="1" key="1">
    <citation type="submission" date="2018-06" db="EMBL/GenBank/DDBJ databases">
        <authorList>
            <person name="Zhirakovskaya E."/>
        </authorList>
    </citation>
    <scope>NUCLEOTIDE SEQUENCE</scope>
</reference>
<dbReference type="Pfam" id="PF02620">
    <property type="entry name" value="YceD"/>
    <property type="match status" value="1"/>
</dbReference>
<gene>
    <name evidence="1" type="ORF">MNBD_DELTA01-1321</name>
</gene>
<organism evidence="1">
    <name type="scientific">hydrothermal vent metagenome</name>
    <dbReference type="NCBI Taxonomy" id="652676"/>
    <lineage>
        <taxon>unclassified sequences</taxon>
        <taxon>metagenomes</taxon>
        <taxon>ecological metagenomes</taxon>
    </lineage>
</organism>
<protein>
    <submittedName>
        <fullName evidence="1">COG1399 protein, clustered with ribosomal protein L32p</fullName>
    </submittedName>
</protein>
<keyword evidence="1" id="KW-0687">Ribonucleoprotein</keyword>
<dbReference type="PANTHER" id="PTHR34374">
    <property type="entry name" value="LARGE RIBOSOMAL RNA SUBUNIT ACCUMULATION PROTEIN YCED HOMOLOG 1, CHLOROPLASTIC"/>
    <property type="match status" value="1"/>
</dbReference>
<dbReference type="AlphaFoldDB" id="A0A3B0R900"/>
<sequence length="181" mass="19430">MKIKIDEIPEEGLSLDICEEGSSLMEIAGPLDFLVAGSVEAHLDIGRVGAELAVIDGSLNARVATECSRCLKPIEAEHKVAFRETLLLSADGAGGGEGKERELSLRDMDYTVMEAAELDTNDILISQLVQEASSTPLCREDCRGLCHSCGSDLNAGQCGCDSPCDDDIDKRFAKLKDLKLK</sequence>
<name>A0A3B0R900_9ZZZZ</name>
<accession>A0A3B0R900</accession>
<dbReference type="GO" id="GO:0005840">
    <property type="term" value="C:ribosome"/>
    <property type="evidence" value="ECO:0007669"/>
    <property type="project" value="UniProtKB-KW"/>
</dbReference>
<evidence type="ECO:0000313" key="1">
    <source>
        <dbReference type="EMBL" id="VAV84358.1"/>
    </source>
</evidence>